<dbReference type="PANTHER" id="PTHR42957">
    <property type="entry name" value="HELICASE MJ1565-RELATED"/>
    <property type="match status" value="1"/>
</dbReference>
<evidence type="ECO:0000256" key="1">
    <source>
        <dbReference type="ARBA" id="ARBA00022741"/>
    </source>
</evidence>
<reference evidence="8" key="1">
    <citation type="submission" date="2021-04" db="EMBL/GenBank/DDBJ databases">
        <title>Taxonomic assessment of Weissella genus.</title>
        <authorList>
            <person name="Fanelli F."/>
            <person name="Chieffi D."/>
            <person name="Dell'Aquila A."/>
            <person name="Gyu-Sung C."/>
            <person name="Franz C.M.A.P."/>
            <person name="Fusco V."/>
        </authorList>
    </citation>
    <scope>NUCLEOTIDE SEQUENCE</scope>
    <source>
        <strain evidence="8">LMG 25373</strain>
    </source>
</reference>
<keyword evidence="4 8" id="KW-0067">ATP-binding</keyword>
<dbReference type="Pfam" id="PF01935">
    <property type="entry name" value="DUF87"/>
    <property type="match status" value="1"/>
</dbReference>
<keyword evidence="1" id="KW-0547">Nucleotide-binding</keyword>
<dbReference type="GO" id="GO:0005524">
    <property type="term" value="F:ATP binding"/>
    <property type="evidence" value="ECO:0007669"/>
    <property type="project" value="UniProtKB-KW"/>
</dbReference>
<evidence type="ECO:0000256" key="4">
    <source>
        <dbReference type="ARBA" id="ARBA00022840"/>
    </source>
</evidence>
<evidence type="ECO:0000256" key="5">
    <source>
        <dbReference type="ARBA" id="ARBA00023125"/>
    </source>
</evidence>
<keyword evidence="6" id="KW-0413">Isomerase</keyword>
<dbReference type="InterPro" id="IPR002789">
    <property type="entry name" value="HerA_central"/>
</dbReference>
<dbReference type="InterPro" id="IPR033186">
    <property type="entry name" value="HerA_C"/>
</dbReference>
<dbReference type="InterPro" id="IPR027417">
    <property type="entry name" value="P-loop_NTPase"/>
</dbReference>
<dbReference type="RefSeq" id="WP_205143597.1">
    <property type="nucleotide sequence ID" value="NZ_JAFBDN010000008.1"/>
</dbReference>
<dbReference type="SMART" id="SM00382">
    <property type="entry name" value="AAA"/>
    <property type="match status" value="1"/>
</dbReference>
<feature type="domain" description="AAA+ ATPase" evidence="7">
    <location>
        <begin position="26"/>
        <end position="352"/>
    </location>
</feature>
<proteinExistence type="predicted"/>
<evidence type="ECO:0000259" key="7">
    <source>
        <dbReference type="SMART" id="SM00382"/>
    </source>
</evidence>
<keyword evidence="5" id="KW-0238">DNA-binding</keyword>
<keyword evidence="2" id="KW-0378">Hydrolase</keyword>
<dbReference type="Proteomes" id="UP001057481">
    <property type="component" value="Unassembled WGS sequence"/>
</dbReference>
<evidence type="ECO:0000313" key="8">
    <source>
        <dbReference type="EMBL" id="MCM2437612.1"/>
    </source>
</evidence>
<evidence type="ECO:0000256" key="2">
    <source>
        <dbReference type="ARBA" id="ARBA00022801"/>
    </source>
</evidence>
<dbReference type="EMBL" id="JAGMVS010000065">
    <property type="protein sequence ID" value="MCM2437612.1"/>
    <property type="molecule type" value="Genomic_DNA"/>
</dbReference>
<protein>
    <submittedName>
        <fullName evidence="8">ATP-binding protein</fullName>
    </submittedName>
</protein>
<dbReference type="Pfam" id="PF05872">
    <property type="entry name" value="HerA_C"/>
    <property type="match status" value="1"/>
</dbReference>
<evidence type="ECO:0000313" key="9">
    <source>
        <dbReference type="Proteomes" id="UP001057481"/>
    </source>
</evidence>
<organism evidence="8 9">
    <name type="scientific">Periweissella beninensis</name>
    <dbReference type="NCBI Taxonomy" id="504936"/>
    <lineage>
        <taxon>Bacteria</taxon>
        <taxon>Bacillati</taxon>
        <taxon>Bacillota</taxon>
        <taxon>Bacilli</taxon>
        <taxon>Lactobacillales</taxon>
        <taxon>Lactobacillaceae</taxon>
        <taxon>Periweissella</taxon>
    </lineage>
</organism>
<evidence type="ECO:0000256" key="3">
    <source>
        <dbReference type="ARBA" id="ARBA00022806"/>
    </source>
</evidence>
<dbReference type="InterPro" id="IPR008571">
    <property type="entry name" value="HerA-like"/>
</dbReference>
<keyword evidence="9" id="KW-1185">Reference proteome</keyword>
<comment type="caution">
    <text evidence="8">The sequence shown here is derived from an EMBL/GenBank/DDBJ whole genome shotgun (WGS) entry which is preliminary data.</text>
</comment>
<accession>A0ABT0VIF4</accession>
<dbReference type="PANTHER" id="PTHR42957:SF1">
    <property type="entry name" value="HELICASE MJ1565-RELATED"/>
    <property type="match status" value="1"/>
</dbReference>
<dbReference type="SUPFAM" id="SSF52540">
    <property type="entry name" value="P-loop containing nucleoside triphosphate hydrolases"/>
    <property type="match status" value="1"/>
</dbReference>
<gene>
    <name evidence="8" type="ORF">KAK10_06790</name>
</gene>
<name>A0ABT0VIF4_9LACO</name>
<dbReference type="InterPro" id="IPR003593">
    <property type="entry name" value="AAA+_ATPase"/>
</dbReference>
<dbReference type="Gene3D" id="3.40.50.300">
    <property type="entry name" value="P-loop containing nucleotide triphosphate hydrolases"/>
    <property type="match status" value="2"/>
</dbReference>
<keyword evidence="3" id="KW-0347">Helicase</keyword>
<evidence type="ECO:0000256" key="6">
    <source>
        <dbReference type="ARBA" id="ARBA00023235"/>
    </source>
</evidence>
<sequence length="400" mass="45334">MTEIILKNIALNAENEQFKTTANSLLGNHLLITGTTGSGKSTSALSILTALKRNNQNTIIIDATGEYKNIENATVAKLGENAFIDYTKLDNNTWANLLTLNKPKEIKVLAAAILSLKIQKNVYKKDGIYSKINRKWTDFKKDSYQLFNYPQPFNINLLGQQISEELIKPKLDETMNLEVIGQERDFKKLAKWQTRLQQINNTLSDPIIANIFHLPDHLATHNNVRFDIMYLIALFSTHKVVNKTLVIDISKVLPIVNLDQKIVSIIANEVLSVKNKNNKRPVVLFIDEAHRYIPNKNKKISENNGVYKILREGRKVGTYLLLTTQSPLDIPTKLLGQFGATLTHKIKTNTELKRLKIKIPTIISYQPGQALLQGDNYAKVYELQMIKSDEQHATNSPKFS</sequence>